<dbReference type="Proteomes" id="UP000199691">
    <property type="component" value="Unassembled WGS sequence"/>
</dbReference>
<organism evidence="3 4">
    <name type="scientific">Lentzea jiangxiensis</name>
    <dbReference type="NCBI Taxonomy" id="641025"/>
    <lineage>
        <taxon>Bacteria</taxon>
        <taxon>Bacillati</taxon>
        <taxon>Actinomycetota</taxon>
        <taxon>Actinomycetes</taxon>
        <taxon>Pseudonocardiales</taxon>
        <taxon>Pseudonocardiaceae</taxon>
        <taxon>Lentzea</taxon>
    </lineage>
</organism>
<dbReference type="EMBL" id="FNIX01000018">
    <property type="protein sequence ID" value="SDP88425.1"/>
    <property type="molecule type" value="Genomic_DNA"/>
</dbReference>
<dbReference type="PANTHER" id="PTHR36834:SF1">
    <property type="entry name" value="INTEGRAL MEMBRANE PROTEIN"/>
    <property type="match status" value="1"/>
</dbReference>
<keyword evidence="1" id="KW-0472">Membrane</keyword>
<keyword evidence="1" id="KW-1133">Transmembrane helix</keyword>
<sequence>MHVLNTWQEWVGTETGVVLSTALALPVAALVVPLLALLRRSRGVARPWRISLADVGLVYGTLPWVWLLLLPGENAGSPGKLSLVPLNDLFDLAAKGERFQIIGNMLVFAALGFFGPLRFAALQSVWRVLALAAGCSAFLEITQFAARLDRVSSVDDVLLNATGAALAAVLSWPWWRAKTPSTPQRAGSRQADDDVRAIRGA</sequence>
<name>A0A1H0WD87_9PSEU</name>
<protein>
    <submittedName>
        <fullName evidence="3">VanZ like family protein</fullName>
    </submittedName>
</protein>
<evidence type="ECO:0000256" key="1">
    <source>
        <dbReference type="SAM" id="Phobius"/>
    </source>
</evidence>
<feature type="transmembrane region" description="Helical" evidence="1">
    <location>
        <begin position="50"/>
        <end position="69"/>
    </location>
</feature>
<dbReference type="PANTHER" id="PTHR36834">
    <property type="entry name" value="MEMBRANE PROTEIN-RELATED"/>
    <property type="match status" value="1"/>
</dbReference>
<dbReference type="InterPro" id="IPR053150">
    <property type="entry name" value="Teicoplanin_resist-assoc"/>
</dbReference>
<keyword evidence="1" id="KW-0812">Transmembrane</keyword>
<dbReference type="Pfam" id="PF04892">
    <property type="entry name" value="VanZ"/>
    <property type="match status" value="1"/>
</dbReference>
<keyword evidence="4" id="KW-1185">Reference proteome</keyword>
<proteinExistence type="predicted"/>
<evidence type="ECO:0000259" key="2">
    <source>
        <dbReference type="Pfam" id="PF04892"/>
    </source>
</evidence>
<dbReference type="AlphaFoldDB" id="A0A1H0WD87"/>
<evidence type="ECO:0000313" key="4">
    <source>
        <dbReference type="Proteomes" id="UP000199691"/>
    </source>
</evidence>
<reference evidence="4" key="1">
    <citation type="submission" date="2016-10" db="EMBL/GenBank/DDBJ databases">
        <authorList>
            <person name="Varghese N."/>
            <person name="Submissions S."/>
        </authorList>
    </citation>
    <scope>NUCLEOTIDE SEQUENCE [LARGE SCALE GENOMIC DNA]</scope>
    <source>
        <strain evidence="4">CGMCC 4.6609</strain>
    </source>
</reference>
<feature type="transmembrane region" description="Helical" evidence="1">
    <location>
        <begin position="17"/>
        <end position="38"/>
    </location>
</feature>
<dbReference type="STRING" id="641025.SAMN05421507_118107"/>
<evidence type="ECO:0000313" key="3">
    <source>
        <dbReference type="EMBL" id="SDP88425.1"/>
    </source>
</evidence>
<feature type="transmembrane region" description="Helical" evidence="1">
    <location>
        <begin position="99"/>
        <end position="117"/>
    </location>
</feature>
<gene>
    <name evidence="3" type="ORF">SAMN05421507_118107</name>
</gene>
<feature type="transmembrane region" description="Helical" evidence="1">
    <location>
        <begin position="124"/>
        <end position="145"/>
    </location>
</feature>
<feature type="domain" description="VanZ-like" evidence="2">
    <location>
        <begin position="64"/>
        <end position="172"/>
    </location>
</feature>
<dbReference type="InterPro" id="IPR006976">
    <property type="entry name" value="VanZ-like"/>
</dbReference>
<accession>A0A1H0WD87</accession>
<feature type="transmembrane region" description="Helical" evidence="1">
    <location>
        <begin position="157"/>
        <end position="175"/>
    </location>
</feature>